<feature type="compositionally biased region" description="Basic and acidic residues" evidence="7">
    <location>
        <begin position="72"/>
        <end position="99"/>
    </location>
</feature>
<dbReference type="GO" id="GO:0003677">
    <property type="term" value="F:DNA binding"/>
    <property type="evidence" value="ECO:0007669"/>
    <property type="project" value="UniProtKB-KW"/>
</dbReference>
<comment type="function">
    <text evidence="6">Sigma factors are initiation factors that promote the attachment of plastid-encoded RNA polymerase (PEP) to specific initiation sites and are then released.</text>
</comment>
<dbReference type="Gene3D" id="1.20.120.1810">
    <property type="match status" value="1"/>
</dbReference>
<dbReference type="PANTHER" id="PTHR30603">
    <property type="entry name" value="RNA POLYMERASE SIGMA FACTOR RPO"/>
    <property type="match status" value="1"/>
</dbReference>
<dbReference type="Pfam" id="PF04542">
    <property type="entry name" value="Sigma70_r2"/>
    <property type="match status" value="1"/>
</dbReference>
<dbReference type="Gene3D" id="1.10.10.10">
    <property type="entry name" value="Winged helix-like DNA-binding domain superfamily/Winged helix DNA-binding domain"/>
    <property type="match status" value="2"/>
</dbReference>
<dbReference type="CDD" id="cd06171">
    <property type="entry name" value="Sigma70_r4"/>
    <property type="match status" value="1"/>
</dbReference>
<evidence type="ECO:0000256" key="1">
    <source>
        <dbReference type="ARBA" id="ARBA00007788"/>
    </source>
</evidence>
<dbReference type="InterPro" id="IPR036388">
    <property type="entry name" value="WH-like_DNA-bd_sf"/>
</dbReference>
<evidence type="ECO:0000313" key="13">
    <source>
        <dbReference type="RefSeq" id="XP_011018730.1"/>
    </source>
</evidence>
<reference evidence="11 12" key="1">
    <citation type="submission" date="2025-04" db="UniProtKB">
        <authorList>
            <consortium name="RefSeq"/>
        </authorList>
    </citation>
    <scope>IDENTIFICATION</scope>
</reference>
<dbReference type="InterPro" id="IPR007630">
    <property type="entry name" value="RNA_pol_sigma70_r4"/>
</dbReference>
<dbReference type="InterPro" id="IPR016262">
    <property type="entry name" value="RNA_pol_sigma_SigB/C/D/F"/>
</dbReference>
<dbReference type="Proteomes" id="UP000694918">
    <property type="component" value="Unplaced"/>
</dbReference>
<evidence type="ECO:0000256" key="7">
    <source>
        <dbReference type="SAM" id="MobiDB-lite"/>
    </source>
</evidence>
<dbReference type="Pfam" id="PF04545">
    <property type="entry name" value="Sigma70_r4"/>
    <property type="match status" value="1"/>
</dbReference>
<dbReference type="GeneID" id="105121695"/>
<comment type="subcellular location">
    <subcellularLocation>
        <location evidence="6">Plastid</location>
        <location evidence="6">Chloroplast</location>
    </subcellularLocation>
</comment>
<dbReference type="InterPro" id="IPR007627">
    <property type="entry name" value="RNA_pol_sigma70_r2"/>
</dbReference>
<dbReference type="PRINTS" id="PR00046">
    <property type="entry name" value="SIGMA70FCT"/>
</dbReference>
<dbReference type="SUPFAM" id="SSF88659">
    <property type="entry name" value="Sigma3 and sigma4 domains of RNA polymerase sigma factors"/>
    <property type="match status" value="2"/>
</dbReference>
<dbReference type="SUPFAM" id="SSF88946">
    <property type="entry name" value="Sigma2 domain of RNA polymerase sigma factors"/>
    <property type="match status" value="1"/>
</dbReference>
<feature type="region of interest" description="Disordered" evidence="7">
    <location>
        <begin position="72"/>
        <end position="111"/>
    </location>
</feature>
<feature type="domain" description="RNA polymerase sigma-70" evidence="8">
    <location>
        <begin position="358"/>
        <end position="371"/>
    </location>
</feature>
<evidence type="ECO:0000256" key="3">
    <source>
        <dbReference type="ARBA" id="ARBA00023082"/>
    </source>
</evidence>
<protein>
    <recommendedName>
        <fullName evidence="6">RNA polymerase sigma factor</fullName>
    </recommendedName>
</protein>
<keyword evidence="4 6" id="KW-0238">DNA-binding</keyword>
<keyword evidence="5 6" id="KW-0804">Transcription</keyword>
<evidence type="ECO:0000313" key="12">
    <source>
        <dbReference type="RefSeq" id="XP_011018729.1"/>
    </source>
</evidence>
<proteinExistence type="inferred from homology"/>
<evidence type="ECO:0000256" key="4">
    <source>
        <dbReference type="ARBA" id="ARBA00023125"/>
    </source>
</evidence>
<keyword evidence="6" id="KW-0150">Chloroplast</keyword>
<dbReference type="PROSITE" id="PS00715">
    <property type="entry name" value="SIGMA70_1"/>
    <property type="match status" value="1"/>
</dbReference>
<dbReference type="InterPro" id="IPR050239">
    <property type="entry name" value="Sigma-70_RNA_pol_init_factors"/>
</dbReference>
<dbReference type="InterPro" id="IPR013324">
    <property type="entry name" value="RNA_pol_sigma_r3/r4-like"/>
</dbReference>
<dbReference type="Pfam" id="PF04539">
    <property type="entry name" value="Sigma70_r3"/>
    <property type="match status" value="1"/>
</dbReference>
<sequence>MEAGRTLLSSSPSFPTRTHLKNSLCSSVLILREQATPAVTAIPTTSTAQHFPTSVLLQEQRDEFRPLQNIFKEDRPSQATLDRRKTEIGTSGHEGKDSDEIGTSGHEGKDSDELDQMVENFEYQLHHWPTYWNLLPPSQKGQNPSMSFTTQSVTRSTDKLIDVEPTDVINLAKRALSASKHAAFLADNSTDLDNLASTSSSSFSLEEVRIVRSRRHLARQSLNRRVPKTKDMIFETYDSKSADVQKRLSQGFDPNDPLRLFLWGPETKQLLTAKEEFELIAQIQDLMNLEGVKNRLESQFGREPTLVEWAQAVGLSCSVLKLQLHSGNRSREKLINANLRMVVHIAKRYQNRGLGLQDLLQEGTVGLMKSIEKFKPQAGCRFATYAYWWIRQTITKAIFQHSRTIRLPENVYGLLGKVMEAKRSYIQEGNHQPTTEEIARRVGIAIDKLEKLLCFTRTPLSMQQTVWSDQNTTFQEITADTEIEIPDVSVAKQLMRKHIRGLLNILSLKERRIIRLRFGIEDGKQKSLSEIGNVFGLSKERVRQLESRALYKLKQCVGSHGLDAYADLLR</sequence>
<dbReference type="RefSeq" id="XP_011018730.1">
    <property type="nucleotide sequence ID" value="XM_011020428.1"/>
</dbReference>
<evidence type="ECO:0000259" key="8">
    <source>
        <dbReference type="PROSITE" id="PS00715"/>
    </source>
</evidence>
<dbReference type="AlphaFoldDB" id="A0AAJ6XHH2"/>
<dbReference type="InterPro" id="IPR000943">
    <property type="entry name" value="RNA_pol_sigma70"/>
</dbReference>
<dbReference type="InterPro" id="IPR007624">
    <property type="entry name" value="RNA_pol_sigma70_r3"/>
</dbReference>
<dbReference type="RefSeq" id="XP_011018728.1">
    <property type="nucleotide sequence ID" value="XM_011020426.1"/>
</dbReference>
<evidence type="ECO:0000256" key="5">
    <source>
        <dbReference type="ARBA" id="ARBA00023163"/>
    </source>
</evidence>
<dbReference type="InterPro" id="IPR014284">
    <property type="entry name" value="RNA_pol_sigma-70_dom"/>
</dbReference>
<organism evidence="10 12">
    <name type="scientific">Populus euphratica</name>
    <name type="common">Euphrates poplar</name>
    <dbReference type="NCBI Taxonomy" id="75702"/>
    <lineage>
        <taxon>Eukaryota</taxon>
        <taxon>Viridiplantae</taxon>
        <taxon>Streptophyta</taxon>
        <taxon>Embryophyta</taxon>
        <taxon>Tracheophyta</taxon>
        <taxon>Spermatophyta</taxon>
        <taxon>Magnoliopsida</taxon>
        <taxon>eudicotyledons</taxon>
        <taxon>Gunneridae</taxon>
        <taxon>Pentapetalae</taxon>
        <taxon>rosids</taxon>
        <taxon>fabids</taxon>
        <taxon>Malpighiales</taxon>
        <taxon>Salicaceae</taxon>
        <taxon>Saliceae</taxon>
        <taxon>Populus</taxon>
    </lineage>
</organism>
<dbReference type="RefSeq" id="XP_011018729.1">
    <property type="nucleotide sequence ID" value="XM_011020427.1"/>
</dbReference>
<evidence type="ECO:0000313" key="11">
    <source>
        <dbReference type="RefSeq" id="XP_011018728.1"/>
    </source>
</evidence>
<keyword evidence="2 6" id="KW-0805">Transcription regulation</keyword>
<dbReference type="PIRSF" id="PIRSF000767">
    <property type="entry name" value="RNA_pol_sigma_SigB/C/D"/>
    <property type="match status" value="1"/>
</dbReference>
<evidence type="ECO:0000313" key="10">
    <source>
        <dbReference type="Proteomes" id="UP000694918"/>
    </source>
</evidence>
<evidence type="ECO:0000256" key="6">
    <source>
        <dbReference type="PIRNR" id="PIRNR000767"/>
    </source>
</evidence>
<keyword evidence="10" id="KW-1185">Reference proteome</keyword>
<dbReference type="GO" id="GO:0006352">
    <property type="term" value="P:DNA-templated transcription initiation"/>
    <property type="evidence" value="ECO:0007669"/>
    <property type="project" value="UniProtKB-UniRule"/>
</dbReference>
<feature type="domain" description="RNA polymerase sigma-70" evidence="9">
    <location>
        <begin position="527"/>
        <end position="553"/>
    </location>
</feature>
<gene>
    <name evidence="11 12 13" type="primary">LOC105121695</name>
</gene>
<dbReference type="NCBIfam" id="TIGR02937">
    <property type="entry name" value="sigma70-ECF"/>
    <property type="match status" value="1"/>
</dbReference>
<evidence type="ECO:0000256" key="2">
    <source>
        <dbReference type="ARBA" id="ARBA00023015"/>
    </source>
</evidence>
<dbReference type="PANTHER" id="PTHR30603:SF45">
    <property type="entry name" value="RNA POLYMERASE SIGMA FACTOR SIGF, CHLOROPLASTIC"/>
    <property type="match status" value="1"/>
</dbReference>
<dbReference type="GO" id="GO:0016987">
    <property type="term" value="F:sigma factor activity"/>
    <property type="evidence" value="ECO:0007669"/>
    <property type="project" value="UniProtKB-UniRule"/>
</dbReference>
<comment type="similarity">
    <text evidence="1 6">Belongs to the sigma-70 factor family.</text>
</comment>
<dbReference type="InterPro" id="IPR013325">
    <property type="entry name" value="RNA_pol_sigma_r2"/>
</dbReference>
<dbReference type="PROSITE" id="PS00716">
    <property type="entry name" value="SIGMA70_2"/>
    <property type="match status" value="1"/>
</dbReference>
<dbReference type="GO" id="GO:0009507">
    <property type="term" value="C:chloroplast"/>
    <property type="evidence" value="ECO:0007669"/>
    <property type="project" value="UniProtKB-SubCell"/>
</dbReference>
<dbReference type="GO" id="GO:0071482">
    <property type="term" value="P:cellular response to light stimulus"/>
    <property type="evidence" value="ECO:0007669"/>
    <property type="project" value="UniProtKB-ARBA"/>
</dbReference>
<name>A0AAJ6XHH2_POPEU</name>
<evidence type="ECO:0000259" key="9">
    <source>
        <dbReference type="PROSITE" id="PS00716"/>
    </source>
</evidence>
<dbReference type="KEGG" id="peu:105121695"/>
<keyword evidence="6" id="KW-0934">Plastid</keyword>
<accession>A0AAJ6XHH2</accession>
<keyword evidence="3 6" id="KW-0731">Sigma factor</keyword>